<dbReference type="InterPro" id="IPR036390">
    <property type="entry name" value="WH_DNA-bd_sf"/>
</dbReference>
<dbReference type="SUPFAM" id="SSF53850">
    <property type="entry name" value="Periplasmic binding protein-like II"/>
    <property type="match status" value="1"/>
</dbReference>
<comment type="caution">
    <text evidence="6">The sequence shown here is derived from an EMBL/GenBank/DDBJ whole genome shotgun (WGS) entry which is preliminary data.</text>
</comment>
<evidence type="ECO:0000256" key="4">
    <source>
        <dbReference type="ARBA" id="ARBA00023163"/>
    </source>
</evidence>
<dbReference type="InterPro" id="IPR036388">
    <property type="entry name" value="WH-like_DNA-bd_sf"/>
</dbReference>
<evidence type="ECO:0000256" key="2">
    <source>
        <dbReference type="ARBA" id="ARBA00023015"/>
    </source>
</evidence>
<dbReference type="EMBL" id="JAEQND010000001">
    <property type="protein sequence ID" value="MBL0424048.1"/>
    <property type="molecule type" value="Genomic_DNA"/>
</dbReference>
<dbReference type="PROSITE" id="PS50931">
    <property type="entry name" value="HTH_LYSR"/>
    <property type="match status" value="1"/>
</dbReference>
<dbReference type="Pfam" id="PF03466">
    <property type="entry name" value="LysR_substrate"/>
    <property type="match status" value="1"/>
</dbReference>
<evidence type="ECO:0000259" key="5">
    <source>
        <dbReference type="PROSITE" id="PS50931"/>
    </source>
</evidence>
<dbReference type="Gene3D" id="1.10.10.10">
    <property type="entry name" value="Winged helix-like DNA-binding domain superfamily/Winged helix DNA-binding domain"/>
    <property type="match status" value="1"/>
</dbReference>
<evidence type="ECO:0000313" key="7">
    <source>
        <dbReference type="Proteomes" id="UP000622707"/>
    </source>
</evidence>
<name>A0ABS1JIJ2_9BURK</name>
<proteinExistence type="inferred from homology"/>
<reference evidence="6 7" key="1">
    <citation type="journal article" date="2017" name="Int. J. Syst. Evol. Microbiol.">
        <title>Ramlibacter alkalitolerans sp. nov., alkali-tolerant bacterium isolated from soil of ginseng.</title>
        <authorList>
            <person name="Lee D.H."/>
            <person name="Cha C.J."/>
        </authorList>
    </citation>
    <scope>NUCLEOTIDE SEQUENCE [LARGE SCALE GENOMIC DNA]</scope>
    <source>
        <strain evidence="6 7">KACC 19305</strain>
    </source>
</reference>
<dbReference type="SUPFAM" id="SSF46785">
    <property type="entry name" value="Winged helix' DNA-binding domain"/>
    <property type="match status" value="1"/>
</dbReference>
<dbReference type="CDD" id="cd08459">
    <property type="entry name" value="PBP2_DntR_NahR_LinR_like"/>
    <property type="match status" value="1"/>
</dbReference>
<organism evidence="6 7">
    <name type="scientific">Ramlibacter alkalitolerans</name>
    <dbReference type="NCBI Taxonomy" id="2039631"/>
    <lineage>
        <taxon>Bacteria</taxon>
        <taxon>Pseudomonadati</taxon>
        <taxon>Pseudomonadota</taxon>
        <taxon>Betaproteobacteria</taxon>
        <taxon>Burkholderiales</taxon>
        <taxon>Comamonadaceae</taxon>
        <taxon>Ramlibacter</taxon>
    </lineage>
</organism>
<dbReference type="PANTHER" id="PTHR30118">
    <property type="entry name" value="HTH-TYPE TRANSCRIPTIONAL REGULATOR LEUO-RELATED"/>
    <property type="match status" value="1"/>
</dbReference>
<keyword evidence="2" id="KW-0805">Transcription regulation</keyword>
<evidence type="ECO:0000313" key="6">
    <source>
        <dbReference type="EMBL" id="MBL0424048.1"/>
    </source>
</evidence>
<dbReference type="PANTHER" id="PTHR30118:SF15">
    <property type="entry name" value="TRANSCRIPTIONAL REGULATORY PROTEIN"/>
    <property type="match status" value="1"/>
</dbReference>
<keyword evidence="7" id="KW-1185">Reference proteome</keyword>
<dbReference type="InterPro" id="IPR050389">
    <property type="entry name" value="LysR-type_TF"/>
</dbReference>
<gene>
    <name evidence="6" type="ORF">JI746_02925</name>
</gene>
<dbReference type="Gene3D" id="3.40.190.10">
    <property type="entry name" value="Periplasmic binding protein-like II"/>
    <property type="match status" value="2"/>
</dbReference>
<evidence type="ECO:0000256" key="3">
    <source>
        <dbReference type="ARBA" id="ARBA00023125"/>
    </source>
</evidence>
<sequence>MKRTGLARNDLDLNLLQVILAIHDAGSVMGAAKQLGMSQPGLSTALQRARTALGDPLFVRVAKGIEPTARTRRIVGAIRSILDSVDKQVVKPDEFDPKAYSGELALVLTDVGEATLLPHVVNCLSAHFPATIRTQMPALSELHKAMAEGTLDFALGYFPDLHTGSYRRKEITTTSYLCILSSNHPIREGGISLAQFERYGHVDVDLKTHSRLLLDDYLAGQGIHRRVQLRTRHFMSIPAIVAATDLIATVPASVVWGLGLGESLRIAHTEFPVPSFESSLYWHASMHLDPRNRWLREMLAPQLRKAVKKMPQP</sequence>
<keyword evidence="3" id="KW-0238">DNA-binding</keyword>
<accession>A0ABS1JIJ2</accession>
<protein>
    <submittedName>
        <fullName evidence="6">LysR family transcriptional regulator</fullName>
    </submittedName>
</protein>
<feature type="domain" description="HTH lysR-type" evidence="5">
    <location>
        <begin position="11"/>
        <end position="68"/>
    </location>
</feature>
<comment type="similarity">
    <text evidence="1">Belongs to the LysR transcriptional regulatory family.</text>
</comment>
<dbReference type="Proteomes" id="UP000622707">
    <property type="component" value="Unassembled WGS sequence"/>
</dbReference>
<dbReference type="RefSeq" id="WP_201687264.1">
    <property type="nucleotide sequence ID" value="NZ_JAEQND010000001.1"/>
</dbReference>
<dbReference type="InterPro" id="IPR000847">
    <property type="entry name" value="LysR_HTH_N"/>
</dbReference>
<dbReference type="Pfam" id="PF00126">
    <property type="entry name" value="HTH_1"/>
    <property type="match status" value="1"/>
</dbReference>
<dbReference type="InterPro" id="IPR005119">
    <property type="entry name" value="LysR_subst-bd"/>
</dbReference>
<evidence type="ECO:0000256" key="1">
    <source>
        <dbReference type="ARBA" id="ARBA00009437"/>
    </source>
</evidence>
<keyword evidence="4" id="KW-0804">Transcription</keyword>